<dbReference type="InterPro" id="IPR001789">
    <property type="entry name" value="Sig_transdc_resp-reg_receiver"/>
</dbReference>
<evidence type="ECO:0000256" key="1">
    <source>
        <dbReference type="ARBA" id="ARBA00000085"/>
    </source>
</evidence>
<dbReference type="InterPro" id="IPR003661">
    <property type="entry name" value="HisK_dim/P_dom"/>
</dbReference>
<evidence type="ECO:0000256" key="6">
    <source>
        <dbReference type="PROSITE-ProRule" id="PRU00169"/>
    </source>
</evidence>
<dbReference type="SMART" id="SM00388">
    <property type="entry name" value="HisKA"/>
    <property type="match status" value="1"/>
</dbReference>
<dbReference type="Gene3D" id="3.30.565.10">
    <property type="entry name" value="Histidine kinase-like ATPase, C-terminal domain"/>
    <property type="match status" value="1"/>
</dbReference>
<evidence type="ECO:0000256" key="3">
    <source>
        <dbReference type="ARBA" id="ARBA00022553"/>
    </source>
</evidence>
<dbReference type="CDD" id="cd00082">
    <property type="entry name" value="HisKA"/>
    <property type="match status" value="1"/>
</dbReference>
<dbReference type="Pfam" id="PF02518">
    <property type="entry name" value="HATPase_c"/>
    <property type="match status" value="1"/>
</dbReference>
<feature type="modified residue" description="4-aspartylphosphate" evidence="6">
    <location>
        <position position="725"/>
    </location>
</feature>
<dbReference type="InterPro" id="IPR004358">
    <property type="entry name" value="Sig_transdc_His_kin-like_C"/>
</dbReference>
<name>A0ABV8ZYW8_9NEIS</name>
<comment type="caution">
    <text evidence="10">The sequence shown here is derived from an EMBL/GenBank/DDBJ whole genome shotgun (WGS) entry which is preliminary data.</text>
</comment>
<evidence type="ECO:0000313" key="11">
    <source>
        <dbReference type="Proteomes" id="UP001595999"/>
    </source>
</evidence>
<feature type="domain" description="Histidine kinase" evidence="8">
    <location>
        <begin position="332"/>
        <end position="552"/>
    </location>
</feature>
<evidence type="ECO:0000256" key="2">
    <source>
        <dbReference type="ARBA" id="ARBA00012438"/>
    </source>
</evidence>
<dbReference type="Gene3D" id="3.40.50.2300">
    <property type="match status" value="1"/>
</dbReference>
<dbReference type="InterPro" id="IPR036097">
    <property type="entry name" value="HisK_dim/P_sf"/>
</dbReference>
<feature type="transmembrane region" description="Helical" evidence="7">
    <location>
        <begin position="168"/>
        <end position="187"/>
    </location>
</feature>
<dbReference type="SUPFAM" id="SSF55874">
    <property type="entry name" value="ATPase domain of HSP90 chaperone/DNA topoisomerase II/histidine kinase"/>
    <property type="match status" value="1"/>
</dbReference>
<dbReference type="PANTHER" id="PTHR43047">
    <property type="entry name" value="TWO-COMPONENT HISTIDINE PROTEIN KINASE"/>
    <property type="match status" value="1"/>
</dbReference>
<dbReference type="RefSeq" id="WP_231464936.1">
    <property type="nucleotide sequence ID" value="NZ_JAJOHW010000156.1"/>
</dbReference>
<dbReference type="EMBL" id="JBHSEK010000015">
    <property type="protein sequence ID" value="MFC4491593.1"/>
    <property type="molecule type" value="Genomic_DNA"/>
</dbReference>
<dbReference type="EC" id="2.7.13.3" evidence="2"/>
<keyword evidence="7" id="KW-0812">Transmembrane</keyword>
<dbReference type="Gene3D" id="3.30.450.20">
    <property type="entry name" value="PAS domain"/>
    <property type="match status" value="1"/>
</dbReference>
<dbReference type="PANTHER" id="PTHR43047:SF72">
    <property type="entry name" value="OSMOSENSING HISTIDINE PROTEIN KINASE SLN1"/>
    <property type="match status" value="1"/>
</dbReference>
<dbReference type="Pfam" id="PF00512">
    <property type="entry name" value="HisKA"/>
    <property type="match status" value="1"/>
</dbReference>
<evidence type="ECO:0000259" key="9">
    <source>
        <dbReference type="PROSITE" id="PS50110"/>
    </source>
</evidence>
<dbReference type="InterPro" id="IPR011006">
    <property type="entry name" value="CheY-like_superfamily"/>
</dbReference>
<dbReference type="Pfam" id="PF00072">
    <property type="entry name" value="Response_reg"/>
    <property type="match status" value="1"/>
</dbReference>
<keyword evidence="5" id="KW-0418">Kinase</keyword>
<dbReference type="SUPFAM" id="SSF52172">
    <property type="entry name" value="CheY-like"/>
    <property type="match status" value="1"/>
</dbReference>
<evidence type="ECO:0000256" key="4">
    <source>
        <dbReference type="ARBA" id="ARBA00022679"/>
    </source>
</evidence>
<dbReference type="PRINTS" id="PR00344">
    <property type="entry name" value="BCTRLSENSOR"/>
</dbReference>
<keyword evidence="11" id="KW-1185">Reference proteome</keyword>
<keyword evidence="7" id="KW-0472">Membrane</keyword>
<dbReference type="InterPro" id="IPR005467">
    <property type="entry name" value="His_kinase_dom"/>
</dbReference>
<evidence type="ECO:0000259" key="8">
    <source>
        <dbReference type="PROSITE" id="PS50109"/>
    </source>
</evidence>
<feature type="domain" description="Response regulatory" evidence="9">
    <location>
        <begin position="676"/>
        <end position="790"/>
    </location>
</feature>
<dbReference type="PROSITE" id="PS50110">
    <property type="entry name" value="RESPONSE_REGULATORY"/>
    <property type="match status" value="1"/>
</dbReference>
<proteinExistence type="predicted"/>
<dbReference type="Proteomes" id="UP001595999">
    <property type="component" value="Unassembled WGS sequence"/>
</dbReference>
<sequence>MNLLFMLGREQLTVRRLESGFPAETPVPERVQRQLRERTECMEACEPAWLSDRRDPLRRMYMALPVLRTVELDKGEQAWLALEFQPAELLASQAASGYEFTLSDAATGMEISAPAARDQAPGWQGWLGAILLGGGVQALFALESGWTLSYRYPAAALLGEMRGAALNSLLLLGCTFLLLALCGLCLLRRFVLPAQRRLRQQADSEAFLRSVFDAAPVALCALRRRDGQTVLENQLARDWLPAAKPNWKSAEWVERVYPRARPLPAGGVGEELLTVDGRHLFASLVPSRYRGEEVLLCALSDISLRKQAEQELERAKQLADAANEAKTAFLAIMSHEIRTPLYGVFGNLELLKHSALDPQQQGYVQAIQNSSATLLGLINDVLDVSRIEAGQLRLEAEPFSLFDLVHETVHGYAASALSKGLWIYACVDPRFCLPVRGDPHKVRQILNNLLSNAVKFTDSGRIVVRCSVFNGENDAGWAAIQVADTGVGIAAADQASLFQPFFQAGEGRGKAGGAGLGLPICLQLAVLMGGDIDVVSEPGLGSSFTLRLPLSPEAGAVAPLLARRLIHVCAPVRELADSLSDWLNALGAQAAVCSAEELPRDGCCVEVCLDGGPRRRANWPGARVWRGGEAARAAAVWVSLYEPAAILHAIVAELDGLAAHAPPAWDAAMPGRLELRVLAVEDNEVNRQTLRQQLEMLGCRVRLAADGMDALQQWNARDFDVVLTDINMPRMDGLRLTRAIHEREPGFPVVGTTASNLPQDHNQARAAGMAAVIVKPVDLAGLFQCLGALERSTTRGDLSQPAN</sequence>
<dbReference type="PROSITE" id="PS50109">
    <property type="entry name" value="HIS_KIN"/>
    <property type="match status" value="1"/>
</dbReference>
<feature type="transmembrane region" description="Helical" evidence="7">
    <location>
        <begin position="126"/>
        <end position="148"/>
    </location>
</feature>
<dbReference type="InterPro" id="IPR003594">
    <property type="entry name" value="HATPase_dom"/>
</dbReference>
<evidence type="ECO:0000256" key="5">
    <source>
        <dbReference type="ARBA" id="ARBA00022777"/>
    </source>
</evidence>
<dbReference type="CDD" id="cd16922">
    <property type="entry name" value="HATPase_EvgS-ArcB-TorS-like"/>
    <property type="match status" value="1"/>
</dbReference>
<dbReference type="SMART" id="SM00387">
    <property type="entry name" value="HATPase_c"/>
    <property type="match status" value="1"/>
</dbReference>
<dbReference type="Gene3D" id="1.10.287.130">
    <property type="match status" value="1"/>
</dbReference>
<keyword evidence="7" id="KW-1133">Transmembrane helix</keyword>
<dbReference type="SMART" id="SM00448">
    <property type="entry name" value="REC"/>
    <property type="match status" value="1"/>
</dbReference>
<dbReference type="InterPro" id="IPR036890">
    <property type="entry name" value="HATPase_C_sf"/>
</dbReference>
<keyword evidence="4" id="KW-0808">Transferase</keyword>
<evidence type="ECO:0000256" key="7">
    <source>
        <dbReference type="SAM" id="Phobius"/>
    </source>
</evidence>
<dbReference type="CDD" id="cd17546">
    <property type="entry name" value="REC_hyHK_CKI1_RcsC-like"/>
    <property type="match status" value="1"/>
</dbReference>
<accession>A0ABV8ZYW8</accession>
<keyword evidence="3 6" id="KW-0597">Phosphoprotein</keyword>
<reference evidence="11" key="1">
    <citation type="journal article" date="2019" name="Int. J. Syst. Evol. Microbiol.">
        <title>The Global Catalogue of Microorganisms (GCM) 10K type strain sequencing project: providing services to taxonomists for standard genome sequencing and annotation.</title>
        <authorList>
            <consortium name="The Broad Institute Genomics Platform"/>
            <consortium name="The Broad Institute Genome Sequencing Center for Infectious Disease"/>
            <person name="Wu L."/>
            <person name="Ma J."/>
        </authorList>
    </citation>
    <scope>NUCLEOTIDE SEQUENCE [LARGE SCALE GENOMIC DNA]</scope>
    <source>
        <strain evidence="11">CGMCC 4.7608</strain>
    </source>
</reference>
<gene>
    <name evidence="10" type="ORF">ACFO0R_18440</name>
</gene>
<evidence type="ECO:0000313" key="10">
    <source>
        <dbReference type="EMBL" id="MFC4491593.1"/>
    </source>
</evidence>
<protein>
    <recommendedName>
        <fullName evidence="2">histidine kinase</fullName>
        <ecNumber evidence="2">2.7.13.3</ecNumber>
    </recommendedName>
</protein>
<dbReference type="SUPFAM" id="SSF47384">
    <property type="entry name" value="Homodimeric domain of signal transducing histidine kinase"/>
    <property type="match status" value="1"/>
</dbReference>
<organism evidence="10 11">
    <name type="scientific">Chromobacterium aquaticum</name>
    <dbReference type="NCBI Taxonomy" id="467180"/>
    <lineage>
        <taxon>Bacteria</taxon>
        <taxon>Pseudomonadati</taxon>
        <taxon>Pseudomonadota</taxon>
        <taxon>Betaproteobacteria</taxon>
        <taxon>Neisseriales</taxon>
        <taxon>Chromobacteriaceae</taxon>
        <taxon>Chromobacterium</taxon>
    </lineage>
</organism>
<comment type="catalytic activity">
    <reaction evidence="1">
        <text>ATP + protein L-histidine = ADP + protein N-phospho-L-histidine.</text>
        <dbReference type="EC" id="2.7.13.3"/>
    </reaction>
</comment>